<reference evidence="2" key="1">
    <citation type="submission" date="2022-07" db="EMBL/GenBank/DDBJ databases">
        <authorList>
            <person name="Otstavnykh N."/>
            <person name="Isaeva M."/>
            <person name="Bystritskaya E."/>
        </authorList>
    </citation>
    <scope>NUCLEOTIDE SEQUENCE</scope>
    <source>
        <strain evidence="2">10Alg 79</strain>
    </source>
</reference>
<keyword evidence="1" id="KW-1133">Transmembrane helix</keyword>
<keyword evidence="1" id="KW-0812">Transmembrane</keyword>
<evidence type="ECO:0000313" key="2">
    <source>
        <dbReference type="EMBL" id="MDQ2093829.1"/>
    </source>
</evidence>
<reference evidence="2" key="2">
    <citation type="submission" date="2023-04" db="EMBL/GenBank/DDBJ databases">
        <title>'Rhodoalgimonas zhirmunskyi' gen. nov., isolated from a red alga.</title>
        <authorList>
            <person name="Nedashkovskaya O.I."/>
            <person name="Otstavnykh N.Y."/>
            <person name="Bystritskaya E.P."/>
            <person name="Balabanova L.A."/>
            <person name="Isaeva M.P."/>
        </authorList>
    </citation>
    <scope>NUCLEOTIDE SEQUENCE</scope>
    <source>
        <strain evidence="2">10Alg 79</strain>
    </source>
</reference>
<proteinExistence type="predicted"/>
<name>A0AAJ1X557_9RHOB</name>
<dbReference type="Proteomes" id="UP001227162">
    <property type="component" value="Unassembled WGS sequence"/>
</dbReference>
<dbReference type="AlphaFoldDB" id="A0AAJ1X557"/>
<dbReference type="EMBL" id="JANFFA010000001">
    <property type="protein sequence ID" value="MDQ2093829.1"/>
    <property type="molecule type" value="Genomic_DNA"/>
</dbReference>
<keyword evidence="3" id="KW-1185">Reference proteome</keyword>
<evidence type="ECO:0000256" key="1">
    <source>
        <dbReference type="SAM" id="Phobius"/>
    </source>
</evidence>
<organism evidence="2 3">
    <name type="scientific">Rhodalgimonas zhirmunskyi</name>
    <dbReference type="NCBI Taxonomy" id="2964767"/>
    <lineage>
        <taxon>Bacteria</taxon>
        <taxon>Pseudomonadati</taxon>
        <taxon>Pseudomonadota</taxon>
        <taxon>Alphaproteobacteria</taxon>
        <taxon>Rhodobacterales</taxon>
        <taxon>Roseobacteraceae</taxon>
        <taxon>Rhodalgimonas</taxon>
    </lineage>
</organism>
<comment type="caution">
    <text evidence="2">The sequence shown here is derived from an EMBL/GenBank/DDBJ whole genome shotgun (WGS) entry which is preliminary data.</text>
</comment>
<protein>
    <submittedName>
        <fullName evidence="2">Uncharacterized protein</fullName>
    </submittedName>
</protein>
<feature type="transmembrane region" description="Helical" evidence="1">
    <location>
        <begin position="165"/>
        <end position="185"/>
    </location>
</feature>
<dbReference type="RefSeq" id="WP_317625408.1">
    <property type="nucleotide sequence ID" value="NZ_JANFFA010000001.1"/>
</dbReference>
<sequence>MSGFEIPPQSRPGVWVFHVDLPEHALDAFKTAQTDEATGRHHWPLAEALGLNWLDPEHIELFDANMMKEYGLSRYLSDANGMDLSTMNPAGAPIDRLSGTVLLLFSKALPEDATYITPRAPLEFVAHLEADQPAPDLTPLPSATALGHVEPGGRADAGAGPGRGWILPLVFLAGAVLATLIFLVVS</sequence>
<accession>A0AAJ1X557</accession>
<evidence type="ECO:0000313" key="3">
    <source>
        <dbReference type="Proteomes" id="UP001227162"/>
    </source>
</evidence>
<gene>
    <name evidence="2" type="ORF">NOI20_06875</name>
</gene>
<keyword evidence="1" id="KW-0472">Membrane</keyword>